<reference evidence="1 2" key="1">
    <citation type="submission" date="2019-07" db="EMBL/GenBank/DDBJ databases">
        <title>Genomic Encyclopedia of Archaeal and Bacterial Type Strains, Phase II (KMG-II): from individual species to whole genera.</title>
        <authorList>
            <person name="Goeker M."/>
        </authorList>
    </citation>
    <scope>NUCLEOTIDE SEQUENCE [LARGE SCALE GENOMIC DNA]</scope>
    <source>
        <strain evidence="1 2">ATCC BAA-2084</strain>
    </source>
</reference>
<keyword evidence="2" id="KW-1185">Reference proteome</keyword>
<organism evidence="1 2">
    <name type="scientific">Altererythrobacter ishigakiensis</name>
    <dbReference type="NCBI Taxonomy" id="476157"/>
    <lineage>
        <taxon>Bacteria</taxon>
        <taxon>Pseudomonadati</taxon>
        <taxon>Pseudomonadota</taxon>
        <taxon>Alphaproteobacteria</taxon>
        <taxon>Sphingomonadales</taxon>
        <taxon>Erythrobacteraceae</taxon>
        <taxon>Altererythrobacter</taxon>
    </lineage>
</organism>
<comment type="caution">
    <text evidence="1">The sequence shown here is derived from an EMBL/GenBank/DDBJ whole genome shotgun (WGS) entry which is preliminary data.</text>
</comment>
<protein>
    <recommendedName>
        <fullName evidence="3">DOMON-like domain-containing protein</fullName>
    </recommendedName>
</protein>
<dbReference type="STRING" id="476157.GCA_001663155_01689"/>
<dbReference type="RefSeq" id="WP_067599800.1">
    <property type="nucleotide sequence ID" value="NZ_CP015963.1"/>
</dbReference>
<dbReference type="AlphaFoldDB" id="A0A562UWK2"/>
<dbReference type="Proteomes" id="UP000320547">
    <property type="component" value="Unassembled WGS sequence"/>
</dbReference>
<evidence type="ECO:0008006" key="3">
    <source>
        <dbReference type="Google" id="ProtNLM"/>
    </source>
</evidence>
<gene>
    <name evidence="1" type="ORF">JN10_1668</name>
</gene>
<dbReference type="EMBL" id="VLLK01000001">
    <property type="protein sequence ID" value="TWJ10011.1"/>
    <property type="molecule type" value="Genomic_DNA"/>
</dbReference>
<proteinExistence type="predicted"/>
<accession>A0A562UWK2</accession>
<dbReference type="OrthoDB" id="190583at2"/>
<sequence>MHTLVLHPDGKPGPITAVSASVEPTADGGTAEFRLHGEIGKIKVPEHAASMREDFLWKTTCFEIFWQPDGGDWYREFNLSPSSKWACYDFDDFRLNSRDGPVRAIEVACTHSANELVLRANISSELHDPAQVALNAIVEDLDGNIQFWALAFPDGKPEFHSVVCRKLRVERGA</sequence>
<name>A0A562UWK2_9SPHN</name>
<evidence type="ECO:0000313" key="1">
    <source>
        <dbReference type="EMBL" id="TWJ10011.1"/>
    </source>
</evidence>
<evidence type="ECO:0000313" key="2">
    <source>
        <dbReference type="Proteomes" id="UP000320547"/>
    </source>
</evidence>